<dbReference type="AlphaFoldDB" id="A0A7S1MBV2"/>
<dbReference type="GO" id="GO:0005886">
    <property type="term" value="C:plasma membrane"/>
    <property type="evidence" value="ECO:0007669"/>
    <property type="project" value="TreeGrafter"/>
</dbReference>
<gene>
    <name evidence="2" type="ORF">NDES1114_LOCUS19486</name>
</gene>
<feature type="domain" description="Peptidase M60" evidence="1">
    <location>
        <begin position="498"/>
        <end position="804"/>
    </location>
</feature>
<dbReference type="InterPro" id="IPR051244">
    <property type="entry name" value="TCAF"/>
</dbReference>
<dbReference type="InterPro" id="IPR042279">
    <property type="entry name" value="Pep_M60_3"/>
</dbReference>
<dbReference type="InterPro" id="IPR008979">
    <property type="entry name" value="Galactose-bd-like_sf"/>
</dbReference>
<evidence type="ECO:0000313" key="2">
    <source>
        <dbReference type="EMBL" id="CAD9125211.1"/>
    </source>
</evidence>
<proteinExistence type="predicted"/>
<dbReference type="GO" id="GO:0044325">
    <property type="term" value="F:transmembrane transporter binding"/>
    <property type="evidence" value="ECO:0007669"/>
    <property type="project" value="TreeGrafter"/>
</dbReference>
<dbReference type="SUPFAM" id="SSF49785">
    <property type="entry name" value="Galactose-binding domain-like"/>
    <property type="match status" value="1"/>
</dbReference>
<dbReference type="Gene3D" id="3.40.390.80">
    <property type="entry name" value="Peptidase M60, enhancin-like domain 2"/>
    <property type="match status" value="1"/>
</dbReference>
<dbReference type="InterPro" id="IPR035423">
    <property type="entry name" value="M60-like_N"/>
</dbReference>
<protein>
    <recommendedName>
        <fullName evidence="1">Peptidase M60 domain-containing protein</fullName>
    </recommendedName>
</protein>
<accession>A0A7S1MBV2</accession>
<dbReference type="Gene3D" id="2.60.120.260">
    <property type="entry name" value="Galactose-binding domain-like"/>
    <property type="match status" value="1"/>
</dbReference>
<name>A0A7S1MBV2_NEODS</name>
<dbReference type="EMBL" id="HBGF01029383">
    <property type="protein sequence ID" value="CAD9125211.1"/>
    <property type="molecule type" value="Transcribed_RNA"/>
</dbReference>
<evidence type="ECO:0000259" key="1">
    <source>
        <dbReference type="PROSITE" id="PS51723"/>
    </source>
</evidence>
<dbReference type="SMART" id="SM01276">
    <property type="entry name" value="M60-like"/>
    <property type="match status" value="1"/>
</dbReference>
<dbReference type="InterPro" id="IPR031161">
    <property type="entry name" value="Peptidase_M60_dom"/>
</dbReference>
<dbReference type="GO" id="GO:0090314">
    <property type="term" value="P:positive regulation of protein targeting to membrane"/>
    <property type="evidence" value="ECO:0007669"/>
    <property type="project" value="TreeGrafter"/>
</dbReference>
<dbReference type="Pfam" id="PF13402">
    <property type="entry name" value="Peptidase_M60"/>
    <property type="match status" value="1"/>
</dbReference>
<dbReference type="Gene3D" id="1.10.390.30">
    <property type="entry name" value="Peptidase M60, enhancin-like domain 3"/>
    <property type="match status" value="1"/>
</dbReference>
<sequence length="874" mass="94713">MAAPSTQLLRQLAVSLRERDNALQLRGSAEEVRLRPHDGLVPGAVALWGPFAFPLAVVPTSDAAPGGRTAPHAAVAAASAFGRGRVVAIAHEALMGRGADVAGRNTDFIRRCVAWLGGADKLRILAPGGDVDAARRHIEAGGGCIVATCPWGWCSLHPGKGLDSHEFGLNDLLAQAGLAFTSQCVPMPDAGVSVRPTAQCQAALVSSMLSANLLPRAAVAQLATADLAVLADSSSTPLPPLAGVDVPASALQALPRVPDHLVGCHPSGRLDDARAAYGNGGWWAPACDHASLSFDFERQVEIAGVELWCVNVDASPRQVSVCASRDGRSWDVLATFAFATRNAGPGSTQNKPVRFQLQSTVRVRHARIQFNGIHSSHYIGVNDVTFLDASAQCPDVSATCTAGVLKCVPSAHRKLLTQGLLTALSGSDETPARGPTANRPVGRDSEEGRACIVMHSLASFGGDVRLPGAEVFPGRCTDSRREVDGCTVAVHGAGYRKGWWASTMLYANPGEPLVITSLPTAHPHGGYAYHRQWRLRVGCHTDDLVQHQDTWKRWPSVAEDFALPPPGSAAVTVTPAFGGLVYAECLEDQDPRTPPFSLRLAGGAARATFYTKDRGLVKGNAPWGEVEGEKVILTLPAAVIEDAERRGDLRAGIDFWDAVVRSHHRLATPPYGGRKERIVCDVQLSVGYMHSGYPIMVHMDFAERALDPVRLVSEGEWGAFHELGHNMQRHWWTWDGTVEVTVNLFTIYTMYHHLHRDLDKFDWWSPSMRAKIHAWVRAGRPYEQWAHDPGMALYMYAQLVHHFGYRALEAVMRAYETTPALQLPCDAAWQDKLRTWARVYSSVVGRDLTPFFHAWGFAFVPPVDGLPPWTCDVP</sequence>
<dbReference type="Pfam" id="PF17291">
    <property type="entry name" value="M60-like_N"/>
    <property type="match status" value="1"/>
</dbReference>
<dbReference type="PROSITE" id="PS51723">
    <property type="entry name" value="PEPTIDASE_M60"/>
    <property type="match status" value="1"/>
</dbReference>
<organism evidence="2">
    <name type="scientific">Neobodo designis</name>
    <name type="common">Flagellated protozoan</name>
    <name type="synonym">Bodo designis</name>
    <dbReference type="NCBI Taxonomy" id="312471"/>
    <lineage>
        <taxon>Eukaryota</taxon>
        <taxon>Discoba</taxon>
        <taxon>Euglenozoa</taxon>
        <taxon>Kinetoplastea</taxon>
        <taxon>Metakinetoplastina</taxon>
        <taxon>Neobodonida</taxon>
        <taxon>Neobodo</taxon>
    </lineage>
</organism>
<dbReference type="PANTHER" id="PTHR15730:SF5">
    <property type="entry name" value="SI:CH211-210B2.2-RELATED"/>
    <property type="match status" value="1"/>
</dbReference>
<dbReference type="PANTHER" id="PTHR15730">
    <property type="entry name" value="EXPERIMENTAL AUTOIMMUNE PROSTATITIS ANTIGEN 2-RELATED"/>
    <property type="match status" value="1"/>
</dbReference>
<reference evidence="2" key="1">
    <citation type="submission" date="2021-01" db="EMBL/GenBank/DDBJ databases">
        <authorList>
            <person name="Corre E."/>
            <person name="Pelletier E."/>
            <person name="Niang G."/>
            <person name="Scheremetjew M."/>
            <person name="Finn R."/>
            <person name="Kale V."/>
            <person name="Holt S."/>
            <person name="Cochrane G."/>
            <person name="Meng A."/>
            <person name="Brown T."/>
            <person name="Cohen L."/>
        </authorList>
    </citation>
    <scope>NUCLEOTIDE SEQUENCE</scope>
    <source>
        <strain evidence="2">CCAP 1951/1</strain>
    </source>
</reference>